<dbReference type="KEGG" id="olu:OSTLU_28223"/>
<evidence type="ECO:0000313" key="4">
    <source>
        <dbReference type="Proteomes" id="UP000001568"/>
    </source>
</evidence>
<reference evidence="3 4" key="1">
    <citation type="journal article" date="2007" name="Proc. Natl. Acad. Sci. U.S.A.">
        <title>The tiny eukaryote Ostreococcus provides genomic insights into the paradox of plankton speciation.</title>
        <authorList>
            <person name="Palenik B."/>
            <person name="Grimwood J."/>
            <person name="Aerts A."/>
            <person name="Rouze P."/>
            <person name="Salamov A."/>
            <person name="Putnam N."/>
            <person name="Dupont C."/>
            <person name="Jorgensen R."/>
            <person name="Derelle E."/>
            <person name="Rombauts S."/>
            <person name="Zhou K."/>
            <person name="Otillar R."/>
            <person name="Merchant S.S."/>
            <person name="Podell S."/>
            <person name="Gaasterland T."/>
            <person name="Napoli C."/>
            <person name="Gendler K."/>
            <person name="Manuell A."/>
            <person name="Tai V."/>
            <person name="Vallon O."/>
            <person name="Piganeau G."/>
            <person name="Jancek S."/>
            <person name="Heijde M."/>
            <person name="Jabbari K."/>
            <person name="Bowler C."/>
            <person name="Lohr M."/>
            <person name="Robbens S."/>
            <person name="Werner G."/>
            <person name="Dubchak I."/>
            <person name="Pazour G.J."/>
            <person name="Ren Q."/>
            <person name="Paulsen I."/>
            <person name="Delwiche C."/>
            <person name="Schmutz J."/>
            <person name="Rokhsar D."/>
            <person name="Van de Peer Y."/>
            <person name="Moreau H."/>
            <person name="Grigoriev I.V."/>
        </authorList>
    </citation>
    <scope>NUCLEOTIDE SEQUENCE [LARGE SCALE GENOMIC DNA]</scope>
    <source>
        <strain evidence="3 4">CCE9901</strain>
    </source>
</reference>
<dbReference type="EMBL" id="CP000597">
    <property type="protein sequence ID" value="ABP00395.1"/>
    <property type="molecule type" value="Genomic_DNA"/>
</dbReference>
<feature type="compositionally biased region" description="Basic and acidic residues" evidence="2">
    <location>
        <begin position="231"/>
        <end position="242"/>
    </location>
</feature>
<evidence type="ECO:0000256" key="2">
    <source>
        <dbReference type="SAM" id="MobiDB-lite"/>
    </source>
</evidence>
<dbReference type="PANTHER" id="PTHR13245">
    <property type="entry name" value="RRP15-LIKE PROTEIN"/>
    <property type="match status" value="1"/>
</dbReference>
<feature type="compositionally biased region" description="Basic and acidic residues" evidence="2">
    <location>
        <begin position="145"/>
        <end position="154"/>
    </location>
</feature>
<dbReference type="AlphaFoldDB" id="A4S9J5"/>
<sequence length="259" mass="29694">MKEREDASDDDDDATSESRSRDDDDEEEEESSSESFDDDEFVQDEDEDEAEDEDESQGEDDDDSEEEEDEALARPVSNAMLGMSRAFQSLVGDDEDEDETTAMLPKSRKQRADELEAKAEEKERRAIKRAKLEVKQRGHVKPQPRGRDVESDMLERRLHNTATKGVVRLFKAVGKAQQDAEKAKTMRRKDALISKAKFLEELRGEKKSKHDADEKSTSKASFLHNDFMLDAGKKMKDWDREQSAAPKDLEYDEDEDDVF</sequence>
<dbReference type="HOGENOM" id="CLU_1075159_0_0_1"/>
<evidence type="ECO:0000313" key="3">
    <source>
        <dbReference type="EMBL" id="ABP00395.1"/>
    </source>
</evidence>
<protein>
    <recommendedName>
        <fullName evidence="5">RRP15-like protein</fullName>
    </recommendedName>
</protein>
<dbReference type="PANTHER" id="PTHR13245:SF14">
    <property type="entry name" value="RRP15-LIKE PROTEIN"/>
    <property type="match status" value="1"/>
</dbReference>
<dbReference type="OrthoDB" id="20949at2759"/>
<dbReference type="GO" id="GO:0030687">
    <property type="term" value="C:preribosome, large subunit precursor"/>
    <property type="evidence" value="ECO:0007669"/>
    <property type="project" value="TreeGrafter"/>
</dbReference>
<dbReference type="GeneID" id="5006239"/>
<dbReference type="Proteomes" id="UP000001568">
    <property type="component" value="Chromosome 17"/>
</dbReference>
<feature type="compositionally biased region" description="Acidic residues" evidence="2">
    <location>
        <begin position="23"/>
        <end position="70"/>
    </location>
</feature>
<feature type="compositionally biased region" description="Acidic residues" evidence="2">
    <location>
        <begin position="1"/>
        <end position="15"/>
    </location>
</feature>
<dbReference type="Pfam" id="PF07890">
    <property type="entry name" value="Rrp15p"/>
    <property type="match status" value="1"/>
</dbReference>
<feature type="compositionally biased region" description="Acidic residues" evidence="2">
    <location>
        <begin position="250"/>
        <end position="259"/>
    </location>
</feature>
<dbReference type="Gramene" id="ABP00395">
    <property type="protein sequence ID" value="ABP00395"/>
    <property type="gene ID" value="OSTLU_28223"/>
</dbReference>
<feature type="compositionally biased region" description="Basic and acidic residues" evidence="2">
    <location>
        <begin position="202"/>
        <end position="217"/>
    </location>
</feature>
<organism evidence="3 4">
    <name type="scientific">Ostreococcus lucimarinus (strain CCE9901)</name>
    <dbReference type="NCBI Taxonomy" id="436017"/>
    <lineage>
        <taxon>Eukaryota</taxon>
        <taxon>Viridiplantae</taxon>
        <taxon>Chlorophyta</taxon>
        <taxon>Mamiellophyceae</taxon>
        <taxon>Mamiellales</taxon>
        <taxon>Bathycoccaceae</taxon>
        <taxon>Ostreococcus</taxon>
    </lineage>
</organism>
<evidence type="ECO:0000256" key="1">
    <source>
        <dbReference type="ARBA" id="ARBA00007462"/>
    </source>
</evidence>
<gene>
    <name evidence="3" type="ORF">OSTLU_28223</name>
</gene>
<evidence type="ECO:0008006" key="5">
    <source>
        <dbReference type="Google" id="ProtNLM"/>
    </source>
</evidence>
<accession>A4S9J5</accession>
<dbReference type="STRING" id="436017.A4S9J5"/>
<dbReference type="RefSeq" id="XP_001422078.1">
    <property type="nucleotide sequence ID" value="XM_001422041.1"/>
</dbReference>
<keyword evidence="4" id="KW-1185">Reference proteome</keyword>
<feature type="region of interest" description="Disordered" evidence="2">
    <location>
        <begin position="1"/>
        <end position="154"/>
    </location>
</feature>
<dbReference type="GO" id="GO:0000470">
    <property type="term" value="P:maturation of LSU-rRNA"/>
    <property type="evidence" value="ECO:0007669"/>
    <property type="project" value="TreeGrafter"/>
</dbReference>
<dbReference type="OMA" id="RGHVKPQ"/>
<proteinExistence type="inferred from homology"/>
<dbReference type="InterPro" id="IPR012459">
    <property type="entry name" value="Rrp15"/>
</dbReference>
<name>A4S9J5_OSTLU</name>
<dbReference type="GO" id="GO:0000460">
    <property type="term" value="P:maturation of 5.8S rRNA"/>
    <property type="evidence" value="ECO:0007669"/>
    <property type="project" value="TreeGrafter"/>
</dbReference>
<dbReference type="eggNOG" id="KOG2974">
    <property type="taxonomic scope" value="Eukaryota"/>
</dbReference>
<feature type="region of interest" description="Disordered" evidence="2">
    <location>
        <begin position="202"/>
        <end position="259"/>
    </location>
</feature>
<comment type="similarity">
    <text evidence="1">Belongs to the RRP15 family.</text>
</comment>
<feature type="compositionally biased region" description="Basic and acidic residues" evidence="2">
    <location>
        <begin position="110"/>
        <end position="136"/>
    </location>
</feature>